<dbReference type="RefSeq" id="XP_020125122.1">
    <property type="nucleotide sequence ID" value="XM_020270226.1"/>
</dbReference>
<sequence length="153" mass="16706">MPAPIDAASAPPSPPLPTPSLPPDASVEDYEKAIEIERQKCDKIMEAKAQMMAKYDRAQEACDQAQLALEQHAASKQEEQKQDQQSQQDQQEQQAQTDTPADSSNSSSTTTTPSKPTATTSTTGTITTTHKRSRSNLNPEAPEFTPGYFWSSH</sequence>
<reference evidence="2 3" key="1">
    <citation type="submission" date="2016-10" db="EMBL/GenBank/DDBJ databases">
        <title>Proteomics and genomics reveal pathogen-plant mechanisms compatible with a hemibiotrophic lifestyle of Diplodia corticola.</title>
        <authorList>
            <person name="Fernandes I."/>
            <person name="De Jonge R."/>
            <person name="Van De Peer Y."/>
            <person name="Devreese B."/>
            <person name="Alves A."/>
            <person name="Esteves A.C."/>
        </authorList>
    </citation>
    <scope>NUCLEOTIDE SEQUENCE [LARGE SCALE GENOMIC DNA]</scope>
    <source>
        <strain evidence="2 3">CBS 112549</strain>
    </source>
</reference>
<evidence type="ECO:0000313" key="3">
    <source>
        <dbReference type="Proteomes" id="UP000183809"/>
    </source>
</evidence>
<dbReference type="InterPro" id="IPR009818">
    <property type="entry name" value="PAM2_motif"/>
</dbReference>
<name>A0A1J9QJ27_9PEZI</name>
<protein>
    <submittedName>
        <fullName evidence="2">Uncharacterized protein</fullName>
    </submittedName>
</protein>
<feature type="compositionally biased region" description="Pro residues" evidence="1">
    <location>
        <begin position="11"/>
        <end position="22"/>
    </location>
</feature>
<feature type="compositionally biased region" description="Basic and acidic residues" evidence="1">
    <location>
        <begin position="73"/>
        <end position="82"/>
    </location>
</feature>
<accession>A0A1J9QJ27</accession>
<dbReference type="AlphaFoldDB" id="A0A1J9QJ27"/>
<feature type="compositionally biased region" description="Low complexity" evidence="1">
    <location>
        <begin position="83"/>
        <end position="128"/>
    </location>
</feature>
<evidence type="ECO:0000313" key="2">
    <source>
        <dbReference type="EMBL" id="OJD28862.1"/>
    </source>
</evidence>
<keyword evidence="3" id="KW-1185">Reference proteome</keyword>
<feature type="compositionally biased region" description="Low complexity" evidence="1">
    <location>
        <begin position="1"/>
        <end position="10"/>
    </location>
</feature>
<comment type="caution">
    <text evidence="2">The sequence shown here is derived from an EMBL/GenBank/DDBJ whole genome shotgun (WGS) entry which is preliminary data.</text>
</comment>
<dbReference type="EMBL" id="MNUE01000107">
    <property type="protein sequence ID" value="OJD28862.1"/>
    <property type="molecule type" value="Genomic_DNA"/>
</dbReference>
<proteinExistence type="predicted"/>
<dbReference type="Pfam" id="PF07145">
    <property type="entry name" value="PAM2"/>
    <property type="match status" value="1"/>
</dbReference>
<dbReference type="Proteomes" id="UP000183809">
    <property type="component" value="Unassembled WGS sequence"/>
</dbReference>
<gene>
    <name evidence="2" type="ORF">BKCO1_1070002</name>
</gene>
<organism evidence="2 3">
    <name type="scientific">Diplodia corticola</name>
    <dbReference type="NCBI Taxonomy" id="236234"/>
    <lineage>
        <taxon>Eukaryota</taxon>
        <taxon>Fungi</taxon>
        <taxon>Dikarya</taxon>
        <taxon>Ascomycota</taxon>
        <taxon>Pezizomycotina</taxon>
        <taxon>Dothideomycetes</taxon>
        <taxon>Dothideomycetes incertae sedis</taxon>
        <taxon>Botryosphaeriales</taxon>
        <taxon>Botryosphaeriaceae</taxon>
        <taxon>Diplodia</taxon>
    </lineage>
</organism>
<feature type="region of interest" description="Disordered" evidence="1">
    <location>
        <begin position="1"/>
        <end position="31"/>
    </location>
</feature>
<evidence type="ECO:0000256" key="1">
    <source>
        <dbReference type="SAM" id="MobiDB-lite"/>
    </source>
</evidence>
<dbReference type="GeneID" id="31010485"/>
<dbReference type="OrthoDB" id="10616174at2759"/>
<feature type="region of interest" description="Disordered" evidence="1">
    <location>
        <begin position="69"/>
        <end position="153"/>
    </location>
</feature>